<organism evidence="2 3">
    <name type="scientific">Aureimonas endophytica</name>
    <dbReference type="NCBI Taxonomy" id="2027858"/>
    <lineage>
        <taxon>Bacteria</taxon>
        <taxon>Pseudomonadati</taxon>
        <taxon>Pseudomonadota</taxon>
        <taxon>Alphaproteobacteria</taxon>
        <taxon>Hyphomicrobiales</taxon>
        <taxon>Aurantimonadaceae</taxon>
        <taxon>Aureimonas</taxon>
    </lineage>
</organism>
<evidence type="ECO:0000259" key="1">
    <source>
        <dbReference type="Pfam" id="PF01037"/>
    </source>
</evidence>
<sequence length="82" mass="9167">MQTIFVQFKCRPGRAYAVADGLVEAIEEVSEVYSTSGHYDLIAKFYLPDERDIGHFVTERLQTLDGVADTFTTVAFKAFGRG</sequence>
<keyword evidence="3" id="KW-1185">Reference proteome</keyword>
<comment type="caution">
    <text evidence="2">The sequence shown here is derived from an EMBL/GenBank/DDBJ whole genome shotgun (WGS) entry which is preliminary data.</text>
</comment>
<dbReference type="AlphaFoldDB" id="A0A916ZZX2"/>
<evidence type="ECO:0000313" key="3">
    <source>
        <dbReference type="Proteomes" id="UP000644699"/>
    </source>
</evidence>
<dbReference type="Proteomes" id="UP000644699">
    <property type="component" value="Unassembled WGS sequence"/>
</dbReference>
<reference evidence="2" key="2">
    <citation type="submission" date="2020-09" db="EMBL/GenBank/DDBJ databases">
        <authorList>
            <person name="Sun Q."/>
            <person name="Zhou Y."/>
        </authorList>
    </citation>
    <scope>NUCLEOTIDE SEQUENCE</scope>
    <source>
        <strain evidence="2">CGMCC 1.15367</strain>
    </source>
</reference>
<dbReference type="InterPro" id="IPR011008">
    <property type="entry name" value="Dimeric_a/b-barrel"/>
</dbReference>
<protein>
    <submittedName>
        <fullName evidence="2">AsnC family transcriptional regulator</fullName>
    </submittedName>
</protein>
<dbReference type="Pfam" id="PF01037">
    <property type="entry name" value="AsnC_trans_reg"/>
    <property type="match status" value="1"/>
</dbReference>
<accession>A0A916ZZX2</accession>
<feature type="domain" description="Transcription regulator AsnC/Lrp ligand binding" evidence="1">
    <location>
        <begin position="7"/>
        <end position="77"/>
    </location>
</feature>
<dbReference type="InterPro" id="IPR019887">
    <property type="entry name" value="Tscrpt_reg_AsnC/Lrp_C"/>
</dbReference>
<name>A0A916ZZX2_9HYPH</name>
<dbReference type="EMBL" id="BMIQ01000009">
    <property type="protein sequence ID" value="GGE20512.1"/>
    <property type="molecule type" value="Genomic_DNA"/>
</dbReference>
<evidence type="ECO:0000313" key="2">
    <source>
        <dbReference type="EMBL" id="GGE20512.1"/>
    </source>
</evidence>
<reference evidence="2" key="1">
    <citation type="journal article" date="2014" name="Int. J. Syst. Evol. Microbiol.">
        <title>Complete genome sequence of Corynebacterium casei LMG S-19264T (=DSM 44701T), isolated from a smear-ripened cheese.</title>
        <authorList>
            <consortium name="US DOE Joint Genome Institute (JGI-PGF)"/>
            <person name="Walter F."/>
            <person name="Albersmeier A."/>
            <person name="Kalinowski J."/>
            <person name="Ruckert C."/>
        </authorList>
    </citation>
    <scope>NUCLEOTIDE SEQUENCE</scope>
    <source>
        <strain evidence="2">CGMCC 1.15367</strain>
    </source>
</reference>
<dbReference type="SUPFAM" id="SSF54909">
    <property type="entry name" value="Dimeric alpha+beta barrel"/>
    <property type="match status" value="1"/>
</dbReference>
<dbReference type="RefSeq" id="WP_188912483.1">
    <property type="nucleotide sequence ID" value="NZ_BMIQ01000009.1"/>
</dbReference>
<gene>
    <name evidence="2" type="ORF">GCM10011390_44740</name>
</gene>
<dbReference type="Gene3D" id="3.30.70.920">
    <property type="match status" value="1"/>
</dbReference>
<proteinExistence type="predicted"/>